<dbReference type="Pfam" id="PF00155">
    <property type="entry name" value="Aminotran_1_2"/>
    <property type="match status" value="1"/>
</dbReference>
<dbReference type="InterPro" id="IPR015422">
    <property type="entry name" value="PyrdxlP-dep_Trfase_small"/>
</dbReference>
<dbReference type="GO" id="GO:0030170">
    <property type="term" value="F:pyridoxal phosphate binding"/>
    <property type="evidence" value="ECO:0007669"/>
    <property type="project" value="InterPro"/>
</dbReference>
<dbReference type="PANTHER" id="PTHR13693">
    <property type="entry name" value="CLASS II AMINOTRANSFERASE/8-AMINO-7-OXONONANOATE SYNTHASE"/>
    <property type="match status" value="1"/>
</dbReference>
<accession>A0A858RGC6</accession>
<organism evidence="4 5">
    <name type="scientific">Luteolibacter luteus</name>
    <dbReference type="NCBI Taxonomy" id="2728835"/>
    <lineage>
        <taxon>Bacteria</taxon>
        <taxon>Pseudomonadati</taxon>
        <taxon>Verrucomicrobiota</taxon>
        <taxon>Verrucomicrobiia</taxon>
        <taxon>Verrucomicrobiales</taxon>
        <taxon>Verrucomicrobiaceae</taxon>
        <taxon>Luteolibacter</taxon>
    </lineage>
</organism>
<evidence type="ECO:0000256" key="2">
    <source>
        <dbReference type="ARBA" id="ARBA00022679"/>
    </source>
</evidence>
<dbReference type="RefSeq" id="WP_169454078.1">
    <property type="nucleotide sequence ID" value="NZ_CP051774.1"/>
</dbReference>
<evidence type="ECO:0000259" key="3">
    <source>
        <dbReference type="Pfam" id="PF00155"/>
    </source>
</evidence>
<evidence type="ECO:0000256" key="1">
    <source>
        <dbReference type="ARBA" id="ARBA00001933"/>
    </source>
</evidence>
<keyword evidence="5" id="KW-1185">Reference proteome</keyword>
<keyword evidence="4" id="KW-0032">Aminotransferase</keyword>
<dbReference type="AlphaFoldDB" id="A0A858RGC6"/>
<dbReference type="InterPro" id="IPR015424">
    <property type="entry name" value="PyrdxlP-dep_Trfase"/>
</dbReference>
<proteinExistence type="predicted"/>
<dbReference type="SUPFAM" id="SSF53383">
    <property type="entry name" value="PLP-dependent transferases"/>
    <property type="match status" value="1"/>
</dbReference>
<dbReference type="KEGG" id="luo:HHL09_08190"/>
<dbReference type="InterPro" id="IPR004839">
    <property type="entry name" value="Aminotransferase_I/II_large"/>
</dbReference>
<dbReference type="Proteomes" id="UP000501812">
    <property type="component" value="Chromosome"/>
</dbReference>
<sequence>MNNTAVTSTTMHEVPLMESAPGPEVIIDGRSYHYFGGTSYYGLHGHPEVIAAGCEGFQRYGFHTATSRAGFGNSAPLLEVERRAAEHAGREAGFYFSSGYASNHVLIHLVLKPGAIFIDEAAHFCVMEAAHLPAAPIHRFHSRDAADLQAKIEAYLPPGTSPLVMSDGVVPATGQLPPLDDYVGVLARYAPATLLVDDAHGLGVLGDHGRGSLEHLGLEDAANGGISNNGVSILCGGTLGKAMGGFGGIVTGSTTFMQLVRSSSHYYDGASAPPSPVATATAKALELIAGNPSFREDLRRNTLHLRRGLRELGLSAHDVPSAQVGVAIGNAVNMARLHQELRSQGFLVPVTSYAGTGPEGIMRFAVCSAHTPQVIDDLLSSLRGLL</sequence>
<feature type="domain" description="Aminotransferase class I/classII large" evidence="3">
    <location>
        <begin position="43"/>
        <end position="382"/>
    </location>
</feature>
<reference evidence="4 5" key="1">
    <citation type="submission" date="2020-04" db="EMBL/GenBank/DDBJ databases">
        <title>Luteolibacter sp. G-1-1-1 isolated from soil.</title>
        <authorList>
            <person name="Dahal R.H."/>
        </authorList>
    </citation>
    <scope>NUCLEOTIDE SEQUENCE [LARGE SCALE GENOMIC DNA]</scope>
    <source>
        <strain evidence="4 5">G-1-1-1</strain>
    </source>
</reference>
<dbReference type="Gene3D" id="3.90.1150.10">
    <property type="entry name" value="Aspartate Aminotransferase, domain 1"/>
    <property type="match status" value="1"/>
</dbReference>
<dbReference type="Gene3D" id="3.40.640.10">
    <property type="entry name" value="Type I PLP-dependent aspartate aminotransferase-like (Major domain)"/>
    <property type="match status" value="1"/>
</dbReference>
<evidence type="ECO:0000313" key="5">
    <source>
        <dbReference type="Proteomes" id="UP000501812"/>
    </source>
</evidence>
<name>A0A858RGC6_9BACT</name>
<dbReference type="EMBL" id="CP051774">
    <property type="protein sequence ID" value="QJE95765.1"/>
    <property type="molecule type" value="Genomic_DNA"/>
</dbReference>
<protein>
    <submittedName>
        <fullName evidence="4">Pyridoxal phosphate-dependent aminotransferase family protein</fullName>
    </submittedName>
</protein>
<gene>
    <name evidence="4" type="ORF">HHL09_08190</name>
</gene>
<comment type="cofactor">
    <cofactor evidence="1">
        <name>pyridoxal 5'-phosphate</name>
        <dbReference type="ChEBI" id="CHEBI:597326"/>
    </cofactor>
</comment>
<evidence type="ECO:0000313" key="4">
    <source>
        <dbReference type="EMBL" id="QJE95765.1"/>
    </source>
</evidence>
<dbReference type="GO" id="GO:0008483">
    <property type="term" value="F:transaminase activity"/>
    <property type="evidence" value="ECO:0007669"/>
    <property type="project" value="UniProtKB-KW"/>
</dbReference>
<keyword evidence="2 4" id="KW-0808">Transferase</keyword>
<dbReference type="InterPro" id="IPR015421">
    <property type="entry name" value="PyrdxlP-dep_Trfase_major"/>
</dbReference>
<dbReference type="InterPro" id="IPR050087">
    <property type="entry name" value="AON_synthase_class-II"/>
</dbReference>